<evidence type="ECO:0000313" key="7">
    <source>
        <dbReference type="EMBL" id="RFZ84516.1"/>
    </source>
</evidence>
<gene>
    <name evidence="7" type="ORF">DYU05_02545</name>
</gene>
<dbReference type="PANTHER" id="PTHR43289:SF6">
    <property type="entry name" value="SERINE_THREONINE-PROTEIN KINASE NEKL-3"/>
    <property type="match status" value="1"/>
</dbReference>
<dbReference type="AlphaFoldDB" id="A0A3E2NU26"/>
<dbReference type="Gene3D" id="3.30.200.20">
    <property type="entry name" value="Phosphorylase Kinase, domain 1"/>
    <property type="match status" value="1"/>
</dbReference>
<evidence type="ECO:0000259" key="6">
    <source>
        <dbReference type="PROSITE" id="PS50011"/>
    </source>
</evidence>
<feature type="transmembrane region" description="Helical" evidence="5">
    <location>
        <begin position="350"/>
        <end position="368"/>
    </location>
</feature>
<dbReference type="PANTHER" id="PTHR43289">
    <property type="entry name" value="MITOGEN-ACTIVATED PROTEIN KINASE KINASE KINASE 20-RELATED"/>
    <property type="match status" value="1"/>
</dbReference>
<dbReference type="CDD" id="cd14014">
    <property type="entry name" value="STKc_PknB_like"/>
    <property type="match status" value="1"/>
</dbReference>
<dbReference type="EMBL" id="QWDE01000001">
    <property type="protein sequence ID" value="RFZ84516.1"/>
    <property type="molecule type" value="Genomic_DNA"/>
</dbReference>
<dbReference type="OrthoDB" id="9813021at2"/>
<evidence type="ECO:0000256" key="4">
    <source>
        <dbReference type="ARBA" id="ARBA00022840"/>
    </source>
</evidence>
<keyword evidence="5" id="KW-0472">Membrane</keyword>
<evidence type="ECO:0000256" key="5">
    <source>
        <dbReference type="SAM" id="Phobius"/>
    </source>
</evidence>
<organism evidence="7 8">
    <name type="scientific">Mucilaginibacter terrenus</name>
    <dbReference type="NCBI Taxonomy" id="2482727"/>
    <lineage>
        <taxon>Bacteria</taxon>
        <taxon>Pseudomonadati</taxon>
        <taxon>Bacteroidota</taxon>
        <taxon>Sphingobacteriia</taxon>
        <taxon>Sphingobacteriales</taxon>
        <taxon>Sphingobacteriaceae</taxon>
        <taxon>Mucilaginibacter</taxon>
    </lineage>
</organism>
<keyword evidence="5" id="KW-1133">Transmembrane helix</keyword>
<dbReference type="InterPro" id="IPR000719">
    <property type="entry name" value="Prot_kinase_dom"/>
</dbReference>
<evidence type="ECO:0000256" key="2">
    <source>
        <dbReference type="ARBA" id="ARBA00022741"/>
    </source>
</evidence>
<keyword evidence="3 7" id="KW-0418">Kinase</keyword>
<dbReference type="RefSeq" id="WP_117381405.1">
    <property type="nucleotide sequence ID" value="NZ_QWDE01000001.1"/>
</dbReference>
<dbReference type="GO" id="GO:0005524">
    <property type="term" value="F:ATP binding"/>
    <property type="evidence" value="ECO:0007669"/>
    <property type="project" value="UniProtKB-KW"/>
</dbReference>
<feature type="domain" description="Protein kinase" evidence="6">
    <location>
        <begin position="11"/>
        <end position="296"/>
    </location>
</feature>
<proteinExistence type="predicted"/>
<dbReference type="PROSITE" id="PS50011">
    <property type="entry name" value="PROTEIN_KINASE_DOM"/>
    <property type="match status" value="1"/>
</dbReference>
<evidence type="ECO:0000256" key="1">
    <source>
        <dbReference type="ARBA" id="ARBA00022679"/>
    </source>
</evidence>
<dbReference type="Gene3D" id="1.10.510.10">
    <property type="entry name" value="Transferase(Phosphotransferase) domain 1"/>
    <property type="match status" value="1"/>
</dbReference>
<dbReference type="Proteomes" id="UP000260823">
    <property type="component" value="Unassembled WGS sequence"/>
</dbReference>
<sequence length="455" mass="50317">MSKVFTIAEGLENLGALRTGGQGSVYKGRRTGVIYSAVKMIPTPVYSESGEDKNYRNFQNEVAKLQKVNEITNPNVVKILSFGVTESGSFPFIEMEYIDGPDLSELLQPPHEKIFMLKELLKVADQLACALAHCHKVGVKHGDIKSNNVKYNINTGNYVLLDFGLAIMSEEQRRSSIRNAGAVEFMAPEQSDGKMLMQTDVYSYGVILYELLTGQVPFPLNTSGDTGRNNVMMGHLEGKVPDPLPLRKAALPGNWGTDKREMEMQVPAWLLALIDKCLQKKPEDRFPDGQALHDAIVNGTLATAGEQVNIGASTLLSENEKLQTKLQERSDPEKVGILRMDKGVVHMQKSVFAGLVFLAALFMVLFVVSKAGNSNSAQYGADGAGVPLKPYKSILLLKPYNYDSLVHTQQFARMKADSIAKWRAAVSAERYKYTPPVISQPEKPKKKRKKFLGIF</sequence>
<keyword evidence="1" id="KW-0808">Transferase</keyword>
<name>A0A3E2NU26_9SPHI</name>
<comment type="caution">
    <text evidence="7">The sequence shown here is derived from an EMBL/GenBank/DDBJ whole genome shotgun (WGS) entry which is preliminary data.</text>
</comment>
<keyword evidence="4" id="KW-0067">ATP-binding</keyword>
<reference evidence="7 8" key="1">
    <citation type="submission" date="2018-08" db="EMBL/GenBank/DDBJ databases">
        <title>Mucilaginibacter terrae sp. nov., isolated from manganese diggings.</title>
        <authorList>
            <person name="Huang Y."/>
            <person name="Zhou Z."/>
        </authorList>
    </citation>
    <scope>NUCLEOTIDE SEQUENCE [LARGE SCALE GENOMIC DNA]</scope>
    <source>
        <strain evidence="7 8">ZH6</strain>
    </source>
</reference>
<dbReference type="SMART" id="SM00220">
    <property type="entry name" value="S_TKc"/>
    <property type="match status" value="1"/>
</dbReference>
<evidence type="ECO:0000313" key="8">
    <source>
        <dbReference type="Proteomes" id="UP000260823"/>
    </source>
</evidence>
<dbReference type="SUPFAM" id="SSF56112">
    <property type="entry name" value="Protein kinase-like (PK-like)"/>
    <property type="match status" value="1"/>
</dbReference>
<dbReference type="Pfam" id="PF00069">
    <property type="entry name" value="Pkinase"/>
    <property type="match status" value="1"/>
</dbReference>
<dbReference type="GO" id="GO:0004674">
    <property type="term" value="F:protein serine/threonine kinase activity"/>
    <property type="evidence" value="ECO:0007669"/>
    <property type="project" value="UniProtKB-KW"/>
</dbReference>
<keyword evidence="7" id="KW-0723">Serine/threonine-protein kinase</keyword>
<evidence type="ECO:0000256" key="3">
    <source>
        <dbReference type="ARBA" id="ARBA00022777"/>
    </source>
</evidence>
<dbReference type="InterPro" id="IPR011009">
    <property type="entry name" value="Kinase-like_dom_sf"/>
</dbReference>
<keyword evidence="8" id="KW-1185">Reference proteome</keyword>
<keyword evidence="2" id="KW-0547">Nucleotide-binding</keyword>
<protein>
    <submittedName>
        <fullName evidence="7">Serine/threonine protein kinase</fullName>
    </submittedName>
</protein>
<keyword evidence="5" id="KW-0812">Transmembrane</keyword>
<accession>A0A3E2NU26</accession>